<dbReference type="InterPro" id="IPR002110">
    <property type="entry name" value="Ankyrin_rpt"/>
</dbReference>
<dbReference type="Gene3D" id="1.25.40.20">
    <property type="entry name" value="Ankyrin repeat-containing domain"/>
    <property type="match status" value="2"/>
</dbReference>
<dbReference type="PROSITE" id="PS50088">
    <property type="entry name" value="ANK_REPEAT"/>
    <property type="match status" value="2"/>
</dbReference>
<dbReference type="EMBL" id="VIGI01000010">
    <property type="protein sequence ID" value="KAB8294979.1"/>
    <property type="molecule type" value="Genomic_DNA"/>
</dbReference>
<proteinExistence type="predicted"/>
<dbReference type="PANTHER" id="PTHR24198">
    <property type="entry name" value="ANKYRIN REPEAT AND PROTEIN KINASE DOMAIN-CONTAINING PROTEIN"/>
    <property type="match status" value="1"/>
</dbReference>
<keyword evidence="5" id="KW-1185">Reference proteome</keyword>
<reference evidence="4 5" key="1">
    <citation type="submission" date="2019-06" db="EMBL/GenBank/DDBJ databases">
        <title>Genome Sequence of the Brown Rot Fungal Pathogen Monilinia laxa.</title>
        <authorList>
            <person name="De Miccolis Angelini R.M."/>
            <person name="Landi L."/>
            <person name="Abate D."/>
            <person name="Pollastro S."/>
            <person name="Romanazzi G."/>
            <person name="Faretra F."/>
        </authorList>
    </citation>
    <scope>NUCLEOTIDE SEQUENCE [LARGE SCALE GENOMIC DNA]</scope>
    <source>
        <strain evidence="4 5">Mlax316</strain>
    </source>
</reference>
<evidence type="ECO:0000313" key="4">
    <source>
        <dbReference type="EMBL" id="KAB8294979.1"/>
    </source>
</evidence>
<dbReference type="Proteomes" id="UP000326757">
    <property type="component" value="Unassembled WGS sequence"/>
</dbReference>
<evidence type="ECO:0000256" key="3">
    <source>
        <dbReference type="PROSITE-ProRule" id="PRU00023"/>
    </source>
</evidence>
<comment type="caution">
    <text evidence="4">The sequence shown here is derived from an EMBL/GenBank/DDBJ whole genome shotgun (WGS) entry which is preliminary data.</text>
</comment>
<name>A0A5N6JZU0_MONLA</name>
<keyword evidence="1" id="KW-0677">Repeat</keyword>
<dbReference type="OrthoDB" id="5428966at2759"/>
<dbReference type="PRINTS" id="PR01415">
    <property type="entry name" value="ANKYRIN"/>
</dbReference>
<gene>
    <name evidence="4" type="ORF">EYC80_006930</name>
</gene>
<protein>
    <submittedName>
        <fullName evidence="4">Uncharacterized protein</fullName>
    </submittedName>
</protein>
<dbReference type="SUPFAM" id="SSF48403">
    <property type="entry name" value="Ankyrin repeat"/>
    <property type="match status" value="2"/>
</dbReference>
<dbReference type="Pfam" id="PF12796">
    <property type="entry name" value="Ank_2"/>
    <property type="match status" value="2"/>
</dbReference>
<dbReference type="InterPro" id="IPR036770">
    <property type="entry name" value="Ankyrin_rpt-contain_sf"/>
</dbReference>
<accession>A0A5N6JZU0</accession>
<keyword evidence="2 3" id="KW-0040">ANK repeat</keyword>
<evidence type="ECO:0000313" key="5">
    <source>
        <dbReference type="Proteomes" id="UP000326757"/>
    </source>
</evidence>
<dbReference type="GO" id="GO:0005737">
    <property type="term" value="C:cytoplasm"/>
    <property type="evidence" value="ECO:0007669"/>
    <property type="project" value="TreeGrafter"/>
</dbReference>
<sequence length="437" mass="47652">MHSKVDIAKCENIHSASDNVIDLWLVYEEAIQERKETENNLAVLNVIGDGTISALEILLRQGGDMAETTGAGKTAFHVAASNGFLDIIKLLLKMKLERNTKDNAGRSALRDVARGGHINVFQELVAAGLRPGGRDNNNEDPFCETCRNGHQEFVREILGAHLSSNYSPPTIELAQTEHTIIKQSLSTERRDWIMTICFKKYIGLAIRSGYSSIAATIVACSSNQRILAYAIKRAAVLGDNQLVISILKQKDQLLTTDTLLTLHYAVMYKHISVAKTLLEEEIPVGQFDLPSFQKSLLQAIRNKSDDIASLLIDKGANSNSKYTGDYSATALINAAKYGNAKIVVKLLQAGADAEGLRGMDCNATPLYHAVMQGNEAIVKLLVKPGANVNATFNRYCTALQEAASSEHEAIVTLLLEAGTDFNPPPLINSLAHHCKKL</sequence>
<organism evidence="4 5">
    <name type="scientific">Monilinia laxa</name>
    <name type="common">Brown rot fungus</name>
    <name type="synonym">Sclerotinia laxa</name>
    <dbReference type="NCBI Taxonomy" id="61186"/>
    <lineage>
        <taxon>Eukaryota</taxon>
        <taxon>Fungi</taxon>
        <taxon>Dikarya</taxon>
        <taxon>Ascomycota</taxon>
        <taxon>Pezizomycotina</taxon>
        <taxon>Leotiomycetes</taxon>
        <taxon>Helotiales</taxon>
        <taxon>Sclerotiniaceae</taxon>
        <taxon>Monilinia</taxon>
    </lineage>
</organism>
<feature type="repeat" description="ANK" evidence="3">
    <location>
        <begin position="361"/>
        <end position="393"/>
    </location>
</feature>
<dbReference type="AlphaFoldDB" id="A0A5N6JZU0"/>
<feature type="repeat" description="ANK" evidence="3">
    <location>
        <begin position="71"/>
        <end position="103"/>
    </location>
</feature>
<dbReference type="PANTHER" id="PTHR24198:SF165">
    <property type="entry name" value="ANKYRIN REPEAT-CONTAINING PROTEIN-RELATED"/>
    <property type="match status" value="1"/>
</dbReference>
<dbReference type="SMART" id="SM00248">
    <property type="entry name" value="ANK"/>
    <property type="match status" value="9"/>
</dbReference>
<evidence type="ECO:0000256" key="1">
    <source>
        <dbReference type="ARBA" id="ARBA00022737"/>
    </source>
</evidence>
<evidence type="ECO:0000256" key="2">
    <source>
        <dbReference type="ARBA" id="ARBA00023043"/>
    </source>
</evidence>
<dbReference type="PROSITE" id="PS50297">
    <property type="entry name" value="ANK_REP_REGION"/>
    <property type="match status" value="2"/>
</dbReference>